<dbReference type="VEuPathDB" id="TriTrypDB:ADEAN_000609400"/>
<dbReference type="SUPFAM" id="SSF82171">
    <property type="entry name" value="DPP6 N-terminal domain-like"/>
    <property type="match status" value="1"/>
</dbReference>
<dbReference type="GO" id="GO:0030864">
    <property type="term" value="C:cortical actin cytoskeleton"/>
    <property type="evidence" value="ECO:0007669"/>
    <property type="project" value="TreeGrafter"/>
</dbReference>
<dbReference type="PANTHER" id="PTHR19856:SF0">
    <property type="entry name" value="WD REPEAT-CONTAINING PROTEIN 1"/>
    <property type="match status" value="1"/>
</dbReference>
<name>A0A7G2CJ07_9TRYP</name>
<feature type="repeat" description="WD" evidence="4">
    <location>
        <begin position="512"/>
        <end position="553"/>
    </location>
</feature>
<dbReference type="SUPFAM" id="SSF50978">
    <property type="entry name" value="WD40 repeat-like"/>
    <property type="match status" value="1"/>
</dbReference>
<keyword evidence="3" id="KW-0689">Ribosomal protein</keyword>
<dbReference type="PANTHER" id="PTHR19856">
    <property type="entry name" value="WD-REPEATCONTAINING PROTEIN WDR1"/>
    <property type="match status" value="1"/>
</dbReference>
<dbReference type="EMBL" id="LR877155">
    <property type="protein sequence ID" value="CAD2218603.1"/>
    <property type="molecule type" value="Genomic_DNA"/>
</dbReference>
<dbReference type="AlphaFoldDB" id="A0A7G2CJ07"/>
<accession>A0A7G2CJ07</accession>
<dbReference type="Pfam" id="PF00400">
    <property type="entry name" value="WD40"/>
    <property type="match status" value="6"/>
</dbReference>
<sequence length="585" mass="61741">MTSTALKLSNVLCASPTAVRGAPVRLDGHKNSIAYSSGSCVIVKSLAEGKSCALVCNLHKATVTAVRFSPDGSLVASGDQDGGVVVWENKEGCKEKLNTRVLQGAVRDIAFSGDGKTVVVCGEGKTTFGVMFTVDGVPCGAVQGHTRKLMSVDIRYAPPLQMATGGGECSVSFHEKNPITLCSNSNPGHENTITFVRYSADGKELVTSSSSPKLFIFDTATQKSTRHIDTKHTGTTYAFGWSSDNTQIATCSADKTVRILDYNTGNLLHTVNMGKDVSEMQQGIASVEEGFVSASLGGSLRLIKGGQVSKTFIGHQARVLFLHVNQENKLFSLSVDGRLLSWEKGGETGSAVLINTVSDVANAAAVLNDVIYIAAGKQIISYDTTAQDGAVTVVSKDVNFPSAIAVTSEKAIVALYRSKAAIVDTKTEVPLARFEGTCADCHGTTVVFGGDNEAKLFDIKGGVITPLINIPHTASVSAVNFSKDGSRLVTGESSRNITVWDAKTGASLFSQLTFHTLSVTKVCFDATGKRLLSGSSDSSVIVWDLDGNSRRIQDNAHKSGVSSVLWGPKGELVSCGGDFCVKLWN</sequence>
<dbReference type="PROSITE" id="PS00678">
    <property type="entry name" value="WD_REPEATS_1"/>
    <property type="match status" value="1"/>
</dbReference>
<dbReference type="GO" id="GO:0030042">
    <property type="term" value="P:actin filament depolymerization"/>
    <property type="evidence" value="ECO:0007669"/>
    <property type="project" value="TreeGrafter"/>
</dbReference>
<feature type="repeat" description="WD" evidence="4">
    <location>
        <begin position="186"/>
        <end position="227"/>
    </location>
</feature>
<dbReference type="InterPro" id="IPR001680">
    <property type="entry name" value="WD40_rpt"/>
</dbReference>
<proteinExistence type="predicted"/>
<gene>
    <name evidence="5" type="ORF">ADEAN_000609400</name>
</gene>
<evidence type="ECO:0000256" key="1">
    <source>
        <dbReference type="ARBA" id="ARBA00022574"/>
    </source>
</evidence>
<dbReference type="GO" id="GO:0051015">
    <property type="term" value="F:actin filament binding"/>
    <property type="evidence" value="ECO:0007669"/>
    <property type="project" value="TreeGrafter"/>
</dbReference>
<evidence type="ECO:0000313" key="6">
    <source>
        <dbReference type="Proteomes" id="UP000515908"/>
    </source>
</evidence>
<feature type="repeat" description="WD" evidence="4">
    <location>
        <begin position="469"/>
        <end position="510"/>
    </location>
</feature>
<keyword evidence="2" id="KW-0677">Repeat</keyword>
<dbReference type="InterPro" id="IPR019775">
    <property type="entry name" value="WD40_repeat_CS"/>
</dbReference>
<dbReference type="GO" id="GO:0005840">
    <property type="term" value="C:ribosome"/>
    <property type="evidence" value="ECO:0007669"/>
    <property type="project" value="UniProtKB-KW"/>
</dbReference>
<dbReference type="Gene3D" id="2.130.10.10">
    <property type="entry name" value="YVTN repeat-like/Quinoprotein amine dehydrogenase"/>
    <property type="match status" value="2"/>
</dbReference>
<reference evidence="5 6" key="1">
    <citation type="submission" date="2020-08" db="EMBL/GenBank/DDBJ databases">
        <authorList>
            <person name="Newling K."/>
            <person name="Davey J."/>
            <person name="Forrester S."/>
        </authorList>
    </citation>
    <scope>NUCLEOTIDE SEQUENCE [LARGE SCALE GENOMIC DNA]</scope>
    <source>
        <strain evidence="6">Crithidia deanei Carvalho (ATCC PRA-265)</strain>
    </source>
</reference>
<feature type="repeat" description="WD" evidence="4">
    <location>
        <begin position="229"/>
        <end position="270"/>
    </location>
</feature>
<keyword evidence="3" id="KW-0687">Ribonucleoprotein</keyword>
<feature type="repeat" description="WD" evidence="4">
    <location>
        <begin position="56"/>
        <end position="88"/>
    </location>
</feature>
<dbReference type="PROSITE" id="PS50294">
    <property type="entry name" value="WD_REPEATS_REGION"/>
    <property type="match status" value="4"/>
</dbReference>
<protein>
    <submittedName>
        <fullName evidence="5">WD domain, G-beta repeat, putative</fullName>
    </submittedName>
</protein>
<evidence type="ECO:0000313" key="5">
    <source>
        <dbReference type="EMBL" id="CAD2218603.1"/>
    </source>
</evidence>
<dbReference type="InterPro" id="IPR015943">
    <property type="entry name" value="WD40/YVTN_repeat-like_dom_sf"/>
</dbReference>
<dbReference type="InterPro" id="IPR036322">
    <property type="entry name" value="WD40_repeat_dom_sf"/>
</dbReference>
<organism evidence="5 6">
    <name type="scientific">Angomonas deanei</name>
    <dbReference type="NCBI Taxonomy" id="59799"/>
    <lineage>
        <taxon>Eukaryota</taxon>
        <taxon>Discoba</taxon>
        <taxon>Euglenozoa</taxon>
        <taxon>Kinetoplastea</taxon>
        <taxon>Metakinetoplastina</taxon>
        <taxon>Trypanosomatida</taxon>
        <taxon>Trypanosomatidae</taxon>
        <taxon>Strigomonadinae</taxon>
        <taxon>Angomonas</taxon>
    </lineage>
</organism>
<dbReference type="PROSITE" id="PS50082">
    <property type="entry name" value="WD_REPEATS_2"/>
    <property type="match status" value="6"/>
</dbReference>
<dbReference type="Proteomes" id="UP000515908">
    <property type="component" value="Chromosome 11"/>
</dbReference>
<keyword evidence="6" id="KW-1185">Reference proteome</keyword>
<evidence type="ECO:0000256" key="2">
    <source>
        <dbReference type="ARBA" id="ARBA00022737"/>
    </source>
</evidence>
<evidence type="ECO:0000256" key="3">
    <source>
        <dbReference type="ARBA" id="ARBA00022980"/>
    </source>
</evidence>
<dbReference type="SMART" id="SM00320">
    <property type="entry name" value="WD40"/>
    <property type="match status" value="9"/>
</dbReference>
<feature type="repeat" description="WD" evidence="4">
    <location>
        <begin position="554"/>
        <end position="585"/>
    </location>
</feature>
<evidence type="ECO:0000256" key="4">
    <source>
        <dbReference type="PROSITE-ProRule" id="PRU00221"/>
    </source>
</evidence>
<keyword evidence="1 4" id="KW-0853">WD repeat</keyword>